<proteinExistence type="predicted"/>
<dbReference type="EMBL" id="AESD01000693">
    <property type="protein sequence ID" value="EHJ10615.1"/>
    <property type="molecule type" value="Genomic_DNA"/>
</dbReference>
<dbReference type="Proteomes" id="UP000003477">
    <property type="component" value="Unassembled WGS sequence"/>
</dbReference>
<comment type="caution">
    <text evidence="1">The sequence shown here is derived from an EMBL/GenBank/DDBJ whole genome shotgun (WGS) entry which is preliminary data.</text>
</comment>
<name>G5JB20_CROWT</name>
<dbReference type="PATRIC" id="fig|423471.3.peg.4338"/>
<gene>
    <name evidence="1" type="ORF">CWATWH0003_4634</name>
</gene>
<accession>G5JB20</accession>
<organism evidence="1 2">
    <name type="scientific">Crocosphaera watsonii WH 0003</name>
    <dbReference type="NCBI Taxonomy" id="423471"/>
    <lineage>
        <taxon>Bacteria</taxon>
        <taxon>Bacillati</taxon>
        <taxon>Cyanobacteriota</taxon>
        <taxon>Cyanophyceae</taxon>
        <taxon>Oscillatoriophycideae</taxon>
        <taxon>Chroococcales</taxon>
        <taxon>Aphanothecaceae</taxon>
        <taxon>Crocosphaera</taxon>
    </lineage>
</organism>
<evidence type="ECO:0000313" key="1">
    <source>
        <dbReference type="EMBL" id="EHJ10615.1"/>
    </source>
</evidence>
<protein>
    <submittedName>
        <fullName evidence="1">Uncharacterized protein</fullName>
    </submittedName>
</protein>
<sequence>MDGFGSCLGFIGVELGLTETVEFSFCLGGCLITGVERGIG</sequence>
<dbReference type="AlphaFoldDB" id="G5JB20"/>
<evidence type="ECO:0000313" key="2">
    <source>
        <dbReference type="Proteomes" id="UP000003477"/>
    </source>
</evidence>
<reference evidence="1 2" key="1">
    <citation type="journal article" date="2011" name="Front. Microbiol.">
        <title>Two Strains of Crocosphaera watsonii with Highly Conserved Genomes are Distinguished by Strain-Specific Features.</title>
        <authorList>
            <person name="Bench S.R."/>
            <person name="Ilikchyan I.N."/>
            <person name="Tripp H.J."/>
            <person name="Zehr J.P."/>
        </authorList>
    </citation>
    <scope>NUCLEOTIDE SEQUENCE [LARGE SCALE GENOMIC DNA]</scope>
    <source>
        <strain evidence="1 2">WH 0003</strain>
    </source>
</reference>